<dbReference type="OrthoDB" id="274297at2"/>
<reference evidence="1 2" key="1">
    <citation type="submission" date="2015-11" db="EMBL/GenBank/DDBJ databases">
        <title>Genome sequences of Lysobacter enzymogenes strain C3 and Lysobacter antibioticus ATCC 29479.</title>
        <authorList>
            <person name="Kobayashi D.Y."/>
        </authorList>
    </citation>
    <scope>NUCLEOTIDE SEQUENCE [LARGE SCALE GENOMIC DNA]</scope>
    <source>
        <strain evidence="1 2">C3</strain>
    </source>
</reference>
<proteinExistence type="predicted"/>
<evidence type="ECO:0000313" key="2">
    <source>
        <dbReference type="Proteomes" id="UP000061569"/>
    </source>
</evidence>
<dbReference type="PATRIC" id="fig|69.6.peg.3210"/>
<dbReference type="Proteomes" id="UP000061569">
    <property type="component" value="Chromosome"/>
</dbReference>
<organism evidence="1 2">
    <name type="scientific">Lysobacter enzymogenes</name>
    <dbReference type="NCBI Taxonomy" id="69"/>
    <lineage>
        <taxon>Bacteria</taxon>
        <taxon>Pseudomonadati</taxon>
        <taxon>Pseudomonadota</taxon>
        <taxon>Gammaproteobacteria</taxon>
        <taxon>Lysobacterales</taxon>
        <taxon>Lysobacteraceae</taxon>
        <taxon>Lysobacter</taxon>
    </lineage>
</organism>
<dbReference type="EMBL" id="CP013140">
    <property type="protein sequence ID" value="ALN58602.1"/>
    <property type="molecule type" value="Genomic_DNA"/>
</dbReference>
<name>A0A0S2DJ84_LYSEN</name>
<gene>
    <name evidence="1" type="ORF">GLE_3256</name>
</gene>
<sequence length="300" mass="31621">MTRLSTMCGALALAIAGLAAAPSALAETSYSFASETGDYIGQGQSKTYTGADSTIAVSGNAQALQMSVNRGNDNWRIELSAPRGQRLQPGRYYFAERSAFRTGRSPGIDIGGNGRGCGSTWGSVYIQQIEFGANDAVTALEATGLQRCELENAPLLTAKLRYNVQPLSLALDSDAGDYIGRGLRKDYAGDTSTFAVSGNAGYLIYNVSGQRDSWSAILRPPTGQTLGVGTYPISRFGDANSVGFDFAGNGRGCNRVAGSIAIKAVEVDPVSRMVTGLSADFEQRCEAGSTALRGSIRYKR</sequence>
<protein>
    <submittedName>
        <fullName evidence="1">Uncharacterized protein</fullName>
    </submittedName>
</protein>
<evidence type="ECO:0000313" key="1">
    <source>
        <dbReference type="EMBL" id="ALN58602.1"/>
    </source>
</evidence>
<accession>A0A0S2DJ84</accession>
<dbReference type="KEGG" id="lez:GLE_3256"/>
<dbReference type="AlphaFoldDB" id="A0A0S2DJ84"/>
<dbReference type="RefSeq" id="WP_138885132.1">
    <property type="nucleotide sequence ID" value="NZ_CP067396.1"/>
</dbReference>